<comment type="subcellular location">
    <subcellularLocation>
        <location evidence="1">Nucleus</location>
    </subcellularLocation>
</comment>
<feature type="compositionally biased region" description="Polar residues" evidence="6">
    <location>
        <begin position="411"/>
        <end position="421"/>
    </location>
</feature>
<gene>
    <name evidence="8" type="ORF">J437_LFUL001469</name>
</gene>
<evidence type="ECO:0000256" key="3">
    <source>
        <dbReference type="ARBA" id="ARBA00022771"/>
    </source>
</evidence>
<feature type="compositionally biased region" description="Low complexity" evidence="6">
    <location>
        <begin position="356"/>
        <end position="372"/>
    </location>
</feature>
<dbReference type="InterPro" id="IPR052115">
    <property type="entry name" value="NEXT_complex_subunit_ZCCHC8"/>
</dbReference>
<feature type="compositionally biased region" description="Basic and acidic residues" evidence="6">
    <location>
        <begin position="8"/>
        <end position="25"/>
    </location>
</feature>
<feature type="domain" description="PSP proline-rich" evidence="7">
    <location>
        <begin position="136"/>
        <end position="188"/>
    </location>
</feature>
<evidence type="ECO:0000313" key="8">
    <source>
        <dbReference type="EMBL" id="KAG8222271.1"/>
    </source>
</evidence>
<dbReference type="InterPro" id="IPR006568">
    <property type="entry name" value="PSP_pro-rich"/>
</dbReference>
<keyword evidence="5" id="KW-0539">Nucleus</keyword>
<dbReference type="OrthoDB" id="8026949at2759"/>
<protein>
    <recommendedName>
        <fullName evidence="7">PSP proline-rich domain-containing protein</fullName>
    </recommendedName>
</protein>
<comment type="caution">
    <text evidence="8">The sequence shown here is derived from an EMBL/GenBank/DDBJ whole genome shotgun (WGS) entry which is preliminary data.</text>
</comment>
<reference evidence="8" key="1">
    <citation type="submission" date="2013-04" db="EMBL/GenBank/DDBJ databases">
        <authorList>
            <person name="Qu J."/>
            <person name="Murali S.C."/>
            <person name="Bandaranaike D."/>
            <person name="Bellair M."/>
            <person name="Blankenburg K."/>
            <person name="Chao H."/>
            <person name="Dinh H."/>
            <person name="Doddapaneni H."/>
            <person name="Downs B."/>
            <person name="Dugan-Rocha S."/>
            <person name="Elkadiri S."/>
            <person name="Gnanaolivu R.D."/>
            <person name="Hernandez B."/>
            <person name="Javaid M."/>
            <person name="Jayaseelan J.C."/>
            <person name="Lee S."/>
            <person name="Li M."/>
            <person name="Ming W."/>
            <person name="Munidasa M."/>
            <person name="Muniz J."/>
            <person name="Nguyen L."/>
            <person name="Ongeri F."/>
            <person name="Osuji N."/>
            <person name="Pu L.-L."/>
            <person name="Puazo M."/>
            <person name="Qu C."/>
            <person name="Quiroz J."/>
            <person name="Raj R."/>
            <person name="Weissenberger G."/>
            <person name="Xin Y."/>
            <person name="Zou X."/>
            <person name="Han Y."/>
            <person name="Richards S."/>
            <person name="Worley K."/>
            <person name="Muzny D."/>
            <person name="Gibbs R."/>
        </authorList>
    </citation>
    <scope>NUCLEOTIDE SEQUENCE</scope>
    <source>
        <strain evidence="8">Sampled in the wild</strain>
    </source>
</reference>
<feature type="region of interest" description="Disordered" evidence="6">
    <location>
        <begin position="316"/>
        <end position="428"/>
    </location>
</feature>
<proteinExistence type="predicted"/>
<keyword evidence="3" id="KW-0863">Zinc-finger</keyword>
<evidence type="ECO:0000256" key="2">
    <source>
        <dbReference type="ARBA" id="ARBA00022723"/>
    </source>
</evidence>
<accession>A0A8K0JT94</accession>
<evidence type="ECO:0000256" key="4">
    <source>
        <dbReference type="ARBA" id="ARBA00022833"/>
    </source>
</evidence>
<dbReference type="PANTHER" id="PTHR13316">
    <property type="entry name" value="ZINC FINGER, CCHC DOMAIN CONTAINING 8"/>
    <property type="match status" value="1"/>
</dbReference>
<evidence type="ECO:0000256" key="5">
    <source>
        <dbReference type="ARBA" id="ARBA00023242"/>
    </source>
</evidence>
<evidence type="ECO:0000256" key="1">
    <source>
        <dbReference type="ARBA" id="ARBA00004123"/>
    </source>
</evidence>
<reference evidence="8" key="2">
    <citation type="submission" date="2017-10" db="EMBL/GenBank/DDBJ databases">
        <title>Ladona fulva Genome sequencing and assembly.</title>
        <authorList>
            <person name="Murali S."/>
            <person name="Richards S."/>
            <person name="Bandaranaike D."/>
            <person name="Bellair M."/>
            <person name="Blankenburg K."/>
            <person name="Chao H."/>
            <person name="Dinh H."/>
            <person name="Doddapaneni H."/>
            <person name="Dugan-Rocha S."/>
            <person name="Elkadiri S."/>
            <person name="Gnanaolivu R."/>
            <person name="Hernandez B."/>
            <person name="Skinner E."/>
            <person name="Javaid M."/>
            <person name="Lee S."/>
            <person name="Li M."/>
            <person name="Ming W."/>
            <person name="Munidasa M."/>
            <person name="Muniz J."/>
            <person name="Nguyen L."/>
            <person name="Hughes D."/>
            <person name="Osuji N."/>
            <person name="Pu L.-L."/>
            <person name="Puazo M."/>
            <person name="Qu C."/>
            <person name="Quiroz J."/>
            <person name="Raj R."/>
            <person name="Weissenberger G."/>
            <person name="Xin Y."/>
            <person name="Zou X."/>
            <person name="Han Y."/>
            <person name="Worley K."/>
            <person name="Muzny D."/>
            <person name="Gibbs R."/>
        </authorList>
    </citation>
    <scope>NUCLEOTIDE SEQUENCE</scope>
    <source>
        <strain evidence="8">Sampled in the wild</strain>
    </source>
</reference>
<name>A0A8K0JT94_LADFU</name>
<dbReference type="GO" id="GO:0071013">
    <property type="term" value="C:catalytic step 2 spliceosome"/>
    <property type="evidence" value="ECO:0007669"/>
    <property type="project" value="TreeGrafter"/>
</dbReference>
<dbReference type="EMBL" id="KZ308127">
    <property type="protein sequence ID" value="KAG8222271.1"/>
    <property type="molecule type" value="Genomic_DNA"/>
</dbReference>
<dbReference type="SMART" id="SM00581">
    <property type="entry name" value="PSP"/>
    <property type="match status" value="1"/>
</dbReference>
<keyword evidence="2" id="KW-0479">Metal-binding</keyword>
<keyword evidence="4" id="KW-0862">Zinc</keyword>
<evidence type="ECO:0000259" key="7">
    <source>
        <dbReference type="SMART" id="SM00581"/>
    </source>
</evidence>
<dbReference type="GO" id="GO:0003723">
    <property type="term" value="F:RNA binding"/>
    <property type="evidence" value="ECO:0007669"/>
    <property type="project" value="TreeGrafter"/>
</dbReference>
<keyword evidence="9" id="KW-1185">Reference proteome</keyword>
<dbReference type="AlphaFoldDB" id="A0A8K0JT94"/>
<dbReference type="PANTHER" id="PTHR13316:SF0">
    <property type="entry name" value="ZINC FINGER CCHC DOMAIN-CONTAINING PROTEIN 8"/>
    <property type="match status" value="1"/>
</dbReference>
<sequence length="506" mass="55008">MAASEPVTDDKSIHSNSESEEKPKEEGEEGEISEEFFFTLDNTPTTKNDIDVPTYNQHFTDVLKEKDEEVKEGQSKPGPGLNVCFNCGGSHVLSDCSQPKDYAAINKNRRMYMAKRNAGSNTKSNLRYHVDEEQRFAHLKPGKISKELSEALGLKGDELPLHIYKMRQYGYPPGWLENARVSYSGISLFGSGGQVVAHPEDEEGEIIADGSRDKFDSNKIIDFPGFNVPCDSGVLDTHAKYNLPPISWEQSKEVMLSQLQHVKSYKRQRKFGPPAACSPCLAGSSSSASSSPATAGMLADMEVEDVSNEPTILNLTEDDGCRFIPPLPRETPPKPPPPPDEEPERPPGVDSETEEQGASSQSSSRAQSPSLSDLEAQKSQLLAALEDGGSSSGDASRLSKLVQDQAGQEYLSPSSCITPRNSEGLLTPGSVKSVILGTPSVTGASPYTSLPSPAAFSRDICDVINFENLPDSTGKYEKMSGLIKKVRKIVSKIHQDELPLEQNETP</sequence>
<dbReference type="GO" id="GO:0008270">
    <property type="term" value="F:zinc ion binding"/>
    <property type="evidence" value="ECO:0007669"/>
    <property type="project" value="UniProtKB-KW"/>
</dbReference>
<dbReference type="Proteomes" id="UP000792457">
    <property type="component" value="Unassembled WGS sequence"/>
</dbReference>
<evidence type="ECO:0000313" key="9">
    <source>
        <dbReference type="Proteomes" id="UP000792457"/>
    </source>
</evidence>
<feature type="compositionally biased region" description="Pro residues" evidence="6">
    <location>
        <begin position="325"/>
        <end position="338"/>
    </location>
</feature>
<dbReference type="Pfam" id="PF04046">
    <property type="entry name" value="PSP"/>
    <property type="match status" value="1"/>
</dbReference>
<evidence type="ECO:0000256" key="6">
    <source>
        <dbReference type="SAM" id="MobiDB-lite"/>
    </source>
</evidence>
<feature type="region of interest" description="Disordered" evidence="6">
    <location>
        <begin position="1"/>
        <end position="53"/>
    </location>
</feature>
<organism evidence="8 9">
    <name type="scientific">Ladona fulva</name>
    <name type="common">Scarce chaser dragonfly</name>
    <name type="synonym">Libellula fulva</name>
    <dbReference type="NCBI Taxonomy" id="123851"/>
    <lineage>
        <taxon>Eukaryota</taxon>
        <taxon>Metazoa</taxon>
        <taxon>Ecdysozoa</taxon>
        <taxon>Arthropoda</taxon>
        <taxon>Hexapoda</taxon>
        <taxon>Insecta</taxon>
        <taxon>Pterygota</taxon>
        <taxon>Palaeoptera</taxon>
        <taxon>Odonata</taxon>
        <taxon>Epiprocta</taxon>
        <taxon>Anisoptera</taxon>
        <taxon>Libelluloidea</taxon>
        <taxon>Libellulidae</taxon>
        <taxon>Ladona</taxon>
    </lineage>
</organism>